<keyword evidence="11 15" id="KW-0448">Lipopolysaccharide biosynthesis</keyword>
<dbReference type="Gene3D" id="1.10.510.10">
    <property type="entry name" value="Transferase(Phosphotransferase) domain 1"/>
    <property type="match status" value="1"/>
</dbReference>
<comment type="similarity">
    <text evidence="3 15">Belongs to the protein kinase superfamily. KdkA/RfaP family.</text>
</comment>
<dbReference type="AlphaFoldDB" id="A0A4Z1RJZ0"/>
<evidence type="ECO:0000256" key="10">
    <source>
        <dbReference type="ARBA" id="ARBA00022840"/>
    </source>
</evidence>
<keyword evidence="17" id="KW-1185">Reference proteome</keyword>
<evidence type="ECO:0000256" key="5">
    <source>
        <dbReference type="ARBA" id="ARBA00022475"/>
    </source>
</evidence>
<dbReference type="GO" id="GO:0005886">
    <property type="term" value="C:plasma membrane"/>
    <property type="evidence" value="ECO:0007669"/>
    <property type="project" value="UniProtKB-SubCell"/>
</dbReference>
<evidence type="ECO:0000256" key="1">
    <source>
        <dbReference type="ARBA" id="ARBA00004515"/>
    </source>
</evidence>
<dbReference type="SUPFAM" id="SSF56112">
    <property type="entry name" value="Protein kinase-like (PK-like)"/>
    <property type="match status" value="1"/>
</dbReference>
<comment type="function">
    <text evidence="15">Catalyzes the ATP-dependent phosphorylation of the 3-deoxy-D-manno-octulosonic acid (Kdo) residue in Kdo-lipid IV(A) at the 4-OH position.</text>
</comment>
<keyword evidence="10 15" id="KW-0067">ATP-binding</keyword>
<organism evidence="16 17">
    <name type="scientific">Luteimonas yindakuii</name>
    <dbReference type="NCBI Taxonomy" id="2565782"/>
    <lineage>
        <taxon>Bacteria</taxon>
        <taxon>Pseudomonadati</taxon>
        <taxon>Pseudomonadota</taxon>
        <taxon>Gammaproteobacteria</taxon>
        <taxon>Lysobacterales</taxon>
        <taxon>Lysobacteraceae</taxon>
        <taxon>Luteimonas</taxon>
    </lineage>
</organism>
<proteinExistence type="inferred from homology"/>
<dbReference type="UniPathway" id="UPA00958"/>
<sequence>MVRFDANESLVPFGDDAGGRGAILGDSAWIRQAEPGWFDPAWWGERARPVDSGGRGGAWFVRGPFGDAVLRLYLRGGLAAQLSRDRYWWRSAAATRSFAEFRLTRDLRLQSLPAPEPIAARYLRQGPTYRAAILVRRIDGVRTLADRMAVAAADAPWEETGRLIARFHRAGLDHADLNAHNVLFDATGQGWLIDFDRGRLRVPETGWRSRNLARLERSLLKLRAQRSEADVRADFARLRAAYDARWAKGT</sequence>
<keyword evidence="12 15" id="KW-0472">Membrane</keyword>
<dbReference type="InterPro" id="IPR022826">
    <property type="entry name" value="KDO_kinase"/>
</dbReference>
<reference evidence="16 17" key="1">
    <citation type="submission" date="2019-01" db="EMBL/GenBank/DDBJ databases">
        <authorList>
            <person name="Zhang S."/>
        </authorList>
    </citation>
    <scope>NUCLEOTIDE SEQUENCE [LARGE SCALE GENOMIC DNA]</scope>
    <source>
        <strain evidence="16 17">1626</strain>
    </source>
</reference>
<evidence type="ECO:0000256" key="7">
    <source>
        <dbReference type="ARBA" id="ARBA00022679"/>
    </source>
</evidence>
<keyword evidence="6 15" id="KW-0997">Cell inner membrane</keyword>
<comment type="subcellular location">
    <subcellularLocation>
        <location evidence="1 15">Cell inner membrane</location>
        <topology evidence="1 15">Peripheral membrane protein</topology>
        <orientation evidence="1 15">Cytoplasmic side</orientation>
    </subcellularLocation>
</comment>
<dbReference type="RefSeq" id="WP_134673825.1">
    <property type="nucleotide sequence ID" value="NZ_SPUH01000001.1"/>
</dbReference>
<comment type="caution">
    <text evidence="16">The sequence shown here is derived from an EMBL/GenBank/DDBJ whole genome shotgun (WGS) entry which is preliminary data.</text>
</comment>
<evidence type="ECO:0000256" key="13">
    <source>
        <dbReference type="ARBA" id="ARBA00029511"/>
    </source>
</evidence>
<evidence type="ECO:0000313" key="17">
    <source>
        <dbReference type="Proteomes" id="UP000298681"/>
    </source>
</evidence>
<evidence type="ECO:0000256" key="6">
    <source>
        <dbReference type="ARBA" id="ARBA00022519"/>
    </source>
</evidence>
<evidence type="ECO:0000256" key="3">
    <source>
        <dbReference type="ARBA" id="ARBA00010327"/>
    </source>
</evidence>
<dbReference type="GO" id="GO:0016301">
    <property type="term" value="F:kinase activity"/>
    <property type="evidence" value="ECO:0007669"/>
    <property type="project" value="UniProtKB-KW"/>
</dbReference>
<evidence type="ECO:0000256" key="12">
    <source>
        <dbReference type="ARBA" id="ARBA00023136"/>
    </source>
</evidence>
<gene>
    <name evidence="15" type="primary">kdkA</name>
    <name evidence="16" type="ORF">E4582_06485</name>
</gene>
<evidence type="ECO:0000256" key="4">
    <source>
        <dbReference type="ARBA" id="ARBA00011988"/>
    </source>
</evidence>
<protein>
    <recommendedName>
        <fullName evidence="13 15">3-deoxy-D-manno-octulosonic acid kinase</fullName>
        <shortName evidence="15">Kdo kinase</shortName>
        <ecNumber evidence="4 15">2.7.1.166</ecNumber>
    </recommendedName>
</protein>
<feature type="active site" evidence="15">
    <location>
        <position position="176"/>
    </location>
</feature>
<dbReference type="Pfam" id="PF06293">
    <property type="entry name" value="Kdo"/>
    <property type="match status" value="1"/>
</dbReference>
<keyword evidence="5 15" id="KW-1003">Cell membrane</keyword>
<dbReference type="Proteomes" id="UP000298681">
    <property type="component" value="Unassembled WGS sequence"/>
</dbReference>
<comment type="pathway">
    <text evidence="2 15">Bacterial outer membrane biogenesis; LPS core biosynthesis.</text>
</comment>
<keyword evidence="7 15" id="KW-0808">Transferase</keyword>
<dbReference type="GO" id="GO:0009244">
    <property type="term" value="P:lipopolysaccharide core region biosynthetic process"/>
    <property type="evidence" value="ECO:0007669"/>
    <property type="project" value="UniProtKB-UniRule"/>
</dbReference>
<evidence type="ECO:0000256" key="11">
    <source>
        <dbReference type="ARBA" id="ARBA00022985"/>
    </source>
</evidence>
<accession>A0A4Z1RJZ0</accession>
<evidence type="ECO:0000256" key="2">
    <source>
        <dbReference type="ARBA" id="ARBA00004713"/>
    </source>
</evidence>
<keyword evidence="8 15" id="KW-0547">Nucleotide-binding</keyword>
<evidence type="ECO:0000256" key="15">
    <source>
        <dbReference type="HAMAP-Rule" id="MF_00521"/>
    </source>
</evidence>
<evidence type="ECO:0000256" key="14">
    <source>
        <dbReference type="ARBA" id="ARBA00034417"/>
    </source>
</evidence>
<dbReference type="EMBL" id="SPUH01000001">
    <property type="protein sequence ID" value="TKS54449.1"/>
    <property type="molecule type" value="Genomic_DNA"/>
</dbReference>
<dbReference type="GO" id="GO:0005524">
    <property type="term" value="F:ATP binding"/>
    <property type="evidence" value="ECO:0007669"/>
    <property type="project" value="UniProtKB-UniRule"/>
</dbReference>
<evidence type="ECO:0000256" key="9">
    <source>
        <dbReference type="ARBA" id="ARBA00022777"/>
    </source>
</evidence>
<keyword evidence="9 15" id="KW-0418">Kinase</keyword>
<dbReference type="NCBIfam" id="NF002475">
    <property type="entry name" value="PRK01723.1"/>
    <property type="match status" value="1"/>
</dbReference>
<dbReference type="InterPro" id="IPR011009">
    <property type="entry name" value="Kinase-like_dom_sf"/>
</dbReference>
<evidence type="ECO:0000313" key="16">
    <source>
        <dbReference type="EMBL" id="TKS54449.1"/>
    </source>
</evidence>
<dbReference type="EC" id="2.7.1.166" evidence="4 15"/>
<dbReference type="HAMAP" id="MF_00521">
    <property type="entry name" value="KDO_kinase"/>
    <property type="match status" value="1"/>
</dbReference>
<dbReference type="GO" id="GO:0016773">
    <property type="term" value="F:phosphotransferase activity, alcohol group as acceptor"/>
    <property type="evidence" value="ECO:0007669"/>
    <property type="project" value="UniProtKB-UniRule"/>
</dbReference>
<name>A0A4Z1RJZ0_9GAMM</name>
<comment type="catalytic activity">
    <reaction evidence="14 15">
        <text>an alpha-Kdo-(2-&gt;6)-lipid IVA + ATP = a 4-O-phospho-alpha-Kdo-(2-&gt;6)-lipid IVA + ADP + H(+)</text>
        <dbReference type="Rhea" id="RHEA:74271"/>
        <dbReference type="ChEBI" id="CHEBI:15378"/>
        <dbReference type="ChEBI" id="CHEBI:30616"/>
        <dbReference type="ChEBI" id="CHEBI:176428"/>
        <dbReference type="ChEBI" id="CHEBI:193140"/>
        <dbReference type="ChEBI" id="CHEBI:456216"/>
        <dbReference type="EC" id="2.7.1.166"/>
    </reaction>
</comment>
<evidence type="ECO:0000256" key="8">
    <source>
        <dbReference type="ARBA" id="ARBA00022741"/>
    </source>
</evidence>